<feature type="region of interest" description="Disordered" evidence="1">
    <location>
        <begin position="1"/>
        <end position="29"/>
    </location>
</feature>
<dbReference type="EMBL" id="LAZR01002138">
    <property type="protein sequence ID" value="KKN33940.1"/>
    <property type="molecule type" value="Genomic_DNA"/>
</dbReference>
<evidence type="ECO:0000313" key="2">
    <source>
        <dbReference type="EMBL" id="KKN33940.1"/>
    </source>
</evidence>
<protein>
    <submittedName>
        <fullName evidence="2">Uncharacterized protein</fullName>
    </submittedName>
</protein>
<dbReference type="AlphaFoldDB" id="A0A0F9PQ91"/>
<accession>A0A0F9PQ91</accession>
<evidence type="ECO:0000256" key="1">
    <source>
        <dbReference type="SAM" id="MobiDB-lite"/>
    </source>
</evidence>
<sequence length="90" mass="9250">MVEGLEFSIDADDDEEYGGGPPTLEGPSRDAAAVVQALEQLTFVVESHAGALIRIAELLEHANAASAEASSAARELANALASAVRELADS</sequence>
<organism evidence="2">
    <name type="scientific">marine sediment metagenome</name>
    <dbReference type="NCBI Taxonomy" id="412755"/>
    <lineage>
        <taxon>unclassified sequences</taxon>
        <taxon>metagenomes</taxon>
        <taxon>ecological metagenomes</taxon>
    </lineage>
</organism>
<gene>
    <name evidence="2" type="ORF">LCGC14_0798580</name>
</gene>
<comment type="caution">
    <text evidence="2">The sequence shown here is derived from an EMBL/GenBank/DDBJ whole genome shotgun (WGS) entry which is preliminary data.</text>
</comment>
<proteinExistence type="predicted"/>
<name>A0A0F9PQ91_9ZZZZ</name>
<reference evidence="2" key="1">
    <citation type="journal article" date="2015" name="Nature">
        <title>Complex archaea that bridge the gap between prokaryotes and eukaryotes.</title>
        <authorList>
            <person name="Spang A."/>
            <person name="Saw J.H."/>
            <person name="Jorgensen S.L."/>
            <person name="Zaremba-Niedzwiedzka K."/>
            <person name="Martijn J."/>
            <person name="Lind A.E."/>
            <person name="van Eijk R."/>
            <person name="Schleper C."/>
            <person name="Guy L."/>
            <person name="Ettema T.J."/>
        </authorList>
    </citation>
    <scope>NUCLEOTIDE SEQUENCE</scope>
</reference>